<evidence type="ECO:0000259" key="2">
    <source>
        <dbReference type="Pfam" id="PF07883"/>
    </source>
</evidence>
<dbReference type="EMBL" id="JBHUDE010000046">
    <property type="protein sequence ID" value="MFD1608012.1"/>
    <property type="molecule type" value="Genomic_DNA"/>
</dbReference>
<proteinExistence type="predicted"/>
<dbReference type="RefSeq" id="WP_379597345.1">
    <property type="nucleotide sequence ID" value="NZ_JBHUDE010000046.1"/>
</dbReference>
<dbReference type="Proteomes" id="UP001597221">
    <property type="component" value="Unassembled WGS sequence"/>
</dbReference>
<protein>
    <submittedName>
        <fullName evidence="3">Cupin domain-containing protein</fullName>
    </submittedName>
</protein>
<dbReference type="PANTHER" id="PTHR43346">
    <property type="entry name" value="LIGAND BINDING DOMAIN PROTEIN, PUTATIVE (AFU_ORTHOLOGUE AFUA_6G14370)-RELATED"/>
    <property type="match status" value="1"/>
</dbReference>
<feature type="domain" description="Cupin type-2" evidence="2">
    <location>
        <begin position="86"/>
        <end position="161"/>
    </location>
</feature>
<dbReference type="PANTHER" id="PTHR43346:SF1">
    <property type="entry name" value="QUERCETIN 2,3-DIOXYGENASE-RELATED"/>
    <property type="match status" value="1"/>
</dbReference>
<name>A0ABW4HSK4_9BACI</name>
<gene>
    <name evidence="3" type="ORF">ACFSBH_10125</name>
</gene>
<accession>A0ABW4HSK4</accession>
<comment type="caution">
    <text evidence="3">The sequence shown here is derived from an EMBL/GenBank/DDBJ whole genome shotgun (WGS) entry which is preliminary data.</text>
</comment>
<dbReference type="InterPro" id="IPR052538">
    <property type="entry name" value="Flavonoid_dioxygenase-like"/>
</dbReference>
<dbReference type="SUPFAM" id="SSF51182">
    <property type="entry name" value="RmlC-like cupins"/>
    <property type="match status" value="1"/>
</dbReference>
<evidence type="ECO:0000313" key="4">
    <source>
        <dbReference type="Proteomes" id="UP001597221"/>
    </source>
</evidence>
<evidence type="ECO:0000313" key="3">
    <source>
        <dbReference type="EMBL" id="MFD1608012.1"/>
    </source>
</evidence>
<dbReference type="InterPro" id="IPR011051">
    <property type="entry name" value="RmlC_Cupin_sf"/>
</dbReference>
<reference evidence="4" key="1">
    <citation type="journal article" date="2019" name="Int. J. Syst. Evol. Microbiol.">
        <title>The Global Catalogue of Microorganisms (GCM) 10K type strain sequencing project: providing services to taxonomists for standard genome sequencing and annotation.</title>
        <authorList>
            <consortium name="The Broad Institute Genomics Platform"/>
            <consortium name="The Broad Institute Genome Sequencing Center for Infectious Disease"/>
            <person name="Wu L."/>
            <person name="Ma J."/>
        </authorList>
    </citation>
    <scope>NUCLEOTIDE SEQUENCE [LARGE SCALE GENOMIC DNA]</scope>
    <source>
        <strain evidence="4">CGMCC 1.12376</strain>
    </source>
</reference>
<feature type="compositionally biased region" description="Basic residues" evidence="1">
    <location>
        <begin position="181"/>
        <end position="190"/>
    </location>
</feature>
<dbReference type="Pfam" id="PF07883">
    <property type="entry name" value="Cupin_2"/>
    <property type="match status" value="1"/>
</dbReference>
<keyword evidence="4" id="KW-1185">Reference proteome</keyword>
<feature type="region of interest" description="Disordered" evidence="1">
    <location>
        <begin position="166"/>
        <end position="190"/>
    </location>
</feature>
<dbReference type="InterPro" id="IPR013096">
    <property type="entry name" value="Cupin_2"/>
</dbReference>
<dbReference type="Gene3D" id="2.60.120.10">
    <property type="entry name" value="Jelly Rolls"/>
    <property type="match status" value="1"/>
</dbReference>
<sequence>MITMYYGSNYNPYSYYPPYYPYPHPYEQPAYPYTEDRYYPPLSNEEMDRQGDHGNQPYVFNIEHATERNRAFRRAVWTGQHLQVTLMRLLPGEDIGLEIHPNTDQFIRVEDGRGVVQMGNRRNNLTFERRIREDDAILIPAGMWHNITNTGRESLHLYSIYAPPEHPRGTIHRTKQDAQHHHGNQHRAVD</sequence>
<dbReference type="InterPro" id="IPR014710">
    <property type="entry name" value="RmlC-like_jellyroll"/>
</dbReference>
<organism evidence="3 4">
    <name type="scientific">Oceanobacillus luteolus</name>
    <dbReference type="NCBI Taxonomy" id="1274358"/>
    <lineage>
        <taxon>Bacteria</taxon>
        <taxon>Bacillati</taxon>
        <taxon>Bacillota</taxon>
        <taxon>Bacilli</taxon>
        <taxon>Bacillales</taxon>
        <taxon>Bacillaceae</taxon>
        <taxon>Oceanobacillus</taxon>
    </lineage>
</organism>
<evidence type="ECO:0000256" key="1">
    <source>
        <dbReference type="SAM" id="MobiDB-lite"/>
    </source>
</evidence>
<dbReference type="CDD" id="cd02223">
    <property type="entry name" value="cupin_Bh2720-like"/>
    <property type="match status" value="1"/>
</dbReference>